<evidence type="ECO:0000313" key="13">
    <source>
        <dbReference type="EMBL" id="KAJ6842631.1"/>
    </source>
</evidence>
<dbReference type="GO" id="GO:0004497">
    <property type="term" value="F:monooxygenase activity"/>
    <property type="evidence" value="ECO:0007669"/>
    <property type="project" value="UniProtKB-KW"/>
</dbReference>
<keyword evidence="9 12" id="KW-0503">Monooxygenase</keyword>
<evidence type="ECO:0000256" key="8">
    <source>
        <dbReference type="ARBA" id="ARBA00023004"/>
    </source>
</evidence>
<dbReference type="InterPro" id="IPR001128">
    <property type="entry name" value="Cyt_P450"/>
</dbReference>
<dbReference type="InterPro" id="IPR002401">
    <property type="entry name" value="Cyt_P450_E_grp-I"/>
</dbReference>
<dbReference type="GO" id="GO:0020037">
    <property type="term" value="F:heme binding"/>
    <property type="evidence" value="ECO:0007669"/>
    <property type="project" value="InterPro"/>
</dbReference>
<evidence type="ECO:0000256" key="10">
    <source>
        <dbReference type="ARBA" id="ARBA00023136"/>
    </source>
</evidence>
<dbReference type="GO" id="GO:0016705">
    <property type="term" value="F:oxidoreductase activity, acting on paired donors, with incorporation or reduction of molecular oxygen"/>
    <property type="evidence" value="ECO:0007669"/>
    <property type="project" value="InterPro"/>
</dbReference>
<dbReference type="PRINTS" id="PR00385">
    <property type="entry name" value="P450"/>
</dbReference>
<evidence type="ECO:0000256" key="1">
    <source>
        <dbReference type="ARBA" id="ARBA00004167"/>
    </source>
</evidence>
<accession>A0AAX6HPN9</accession>
<evidence type="ECO:0000256" key="5">
    <source>
        <dbReference type="ARBA" id="ARBA00022723"/>
    </source>
</evidence>
<dbReference type="EMBL" id="JANAVB010007399">
    <property type="protein sequence ID" value="KAJ6842631.1"/>
    <property type="molecule type" value="Genomic_DNA"/>
</dbReference>
<keyword evidence="6" id="KW-1133">Transmembrane helix</keyword>
<dbReference type="PROSITE" id="PS00086">
    <property type="entry name" value="CYTOCHROME_P450"/>
    <property type="match status" value="1"/>
</dbReference>
<dbReference type="PANTHER" id="PTHR24282">
    <property type="entry name" value="CYTOCHROME P450 FAMILY MEMBER"/>
    <property type="match status" value="1"/>
</dbReference>
<dbReference type="Proteomes" id="UP001140949">
    <property type="component" value="Unassembled WGS sequence"/>
</dbReference>
<feature type="binding site" description="axial binding residue" evidence="11">
    <location>
        <position position="457"/>
    </location>
    <ligand>
        <name>heme</name>
        <dbReference type="ChEBI" id="CHEBI:30413"/>
    </ligand>
    <ligandPart>
        <name>Fe</name>
        <dbReference type="ChEBI" id="CHEBI:18248"/>
    </ligandPart>
</feature>
<evidence type="ECO:0000256" key="7">
    <source>
        <dbReference type="ARBA" id="ARBA00023002"/>
    </source>
</evidence>
<evidence type="ECO:0000313" key="14">
    <source>
        <dbReference type="Proteomes" id="UP001140949"/>
    </source>
</evidence>
<keyword evidence="5 11" id="KW-0479">Metal-binding</keyword>
<comment type="cofactor">
    <cofactor evidence="11">
        <name>heme</name>
        <dbReference type="ChEBI" id="CHEBI:30413"/>
    </cofactor>
</comment>
<reference evidence="13" key="2">
    <citation type="submission" date="2023-04" db="EMBL/GenBank/DDBJ databases">
        <authorList>
            <person name="Bruccoleri R.E."/>
            <person name="Oakeley E.J."/>
            <person name="Faust A.-M."/>
            <person name="Dessus-Babus S."/>
            <person name="Altorfer M."/>
            <person name="Burckhardt D."/>
            <person name="Oertli M."/>
            <person name="Naumann U."/>
            <person name="Petersen F."/>
            <person name="Wong J."/>
        </authorList>
    </citation>
    <scope>NUCLEOTIDE SEQUENCE</scope>
    <source>
        <strain evidence="13">GSM-AAB239-AS_SAM_17_03QT</strain>
        <tissue evidence="13">Leaf</tissue>
    </source>
</reference>
<protein>
    <submittedName>
        <fullName evidence="13">Ninja-family protein-like</fullName>
    </submittedName>
</protein>
<gene>
    <name evidence="13" type="ORF">M6B38_297800</name>
</gene>
<dbReference type="SUPFAM" id="SSF48264">
    <property type="entry name" value="Cytochrome P450"/>
    <property type="match status" value="1"/>
</dbReference>
<keyword evidence="3 11" id="KW-0349">Heme</keyword>
<keyword evidence="4" id="KW-0812">Transmembrane</keyword>
<dbReference type="GO" id="GO:0005506">
    <property type="term" value="F:iron ion binding"/>
    <property type="evidence" value="ECO:0007669"/>
    <property type="project" value="InterPro"/>
</dbReference>
<keyword evidence="8 11" id="KW-0408">Iron</keyword>
<dbReference type="InterPro" id="IPR050665">
    <property type="entry name" value="Cytochrome_P450_Monooxygen"/>
</dbReference>
<dbReference type="GO" id="GO:0008202">
    <property type="term" value="P:steroid metabolic process"/>
    <property type="evidence" value="ECO:0007669"/>
    <property type="project" value="UniProtKB-ARBA"/>
</dbReference>
<evidence type="ECO:0000256" key="9">
    <source>
        <dbReference type="ARBA" id="ARBA00023033"/>
    </source>
</evidence>
<dbReference type="FunFam" id="1.10.630.10:FF:000029">
    <property type="entry name" value="Cytochrome P450 734A1"/>
    <property type="match status" value="1"/>
</dbReference>
<sequence>MLFSCIVLVPVLSYFLARAYCLLWRKPKALEKLLRRQGFEGNNYRFFYGDAKEEKEAFVDAWSRPMDTHTHGILPRVSPFLHRTLERYGKNSFSWSGAVPRIVIWDLEIAREILQNKSGHIRKPPPNPLTRSLATGVANLQGEELAKRRKIIIPAFRLEKLKEMVPDTLTSCQDLIKRWDELARRSEGSCELDVWVEFDNLTGDIISRTAFGSSFEEGKRIFQLQKEQAVLLVEAATSPYIPGLRFMPTAKNKKRKQLDEEIKSILRAIINRKLKLMESEESDCSDLLGLLLQLTKDHDKDGITVADVIEECKLFYFAGQETTSTLLTWTLVLLSMHPTWQQKAREEVLNTCGGNAPGFESLTQFRVVSMILYEVLRLYSPATSLSRRTFEECKLGEYIFPAGVDLVVPIAWMHHDPEFWGDDAEVFNPERFSEGVSKATKEGRNAFYPFGWGQRMCLGQNFAIMEAKVALALVLQNFSFQLSPYYVHAPCKVITLQPQHGAHVIMRRL</sequence>
<dbReference type="PRINTS" id="PR00463">
    <property type="entry name" value="EP450I"/>
</dbReference>
<evidence type="ECO:0000256" key="6">
    <source>
        <dbReference type="ARBA" id="ARBA00022989"/>
    </source>
</evidence>
<comment type="similarity">
    <text evidence="2 12">Belongs to the cytochrome P450 family.</text>
</comment>
<keyword evidence="7 12" id="KW-0560">Oxidoreductase</keyword>
<name>A0AAX6HPN9_IRIPA</name>
<keyword evidence="14" id="KW-1185">Reference proteome</keyword>
<dbReference type="Pfam" id="PF00067">
    <property type="entry name" value="p450"/>
    <property type="match status" value="1"/>
</dbReference>
<evidence type="ECO:0000256" key="2">
    <source>
        <dbReference type="ARBA" id="ARBA00010617"/>
    </source>
</evidence>
<dbReference type="Gene3D" id="1.10.630.10">
    <property type="entry name" value="Cytochrome P450"/>
    <property type="match status" value="1"/>
</dbReference>
<keyword evidence="10" id="KW-0472">Membrane</keyword>
<organism evidence="13 14">
    <name type="scientific">Iris pallida</name>
    <name type="common">Sweet iris</name>
    <dbReference type="NCBI Taxonomy" id="29817"/>
    <lineage>
        <taxon>Eukaryota</taxon>
        <taxon>Viridiplantae</taxon>
        <taxon>Streptophyta</taxon>
        <taxon>Embryophyta</taxon>
        <taxon>Tracheophyta</taxon>
        <taxon>Spermatophyta</taxon>
        <taxon>Magnoliopsida</taxon>
        <taxon>Liliopsida</taxon>
        <taxon>Asparagales</taxon>
        <taxon>Iridaceae</taxon>
        <taxon>Iridoideae</taxon>
        <taxon>Irideae</taxon>
        <taxon>Iris</taxon>
    </lineage>
</organism>
<dbReference type="GO" id="GO:0016020">
    <property type="term" value="C:membrane"/>
    <property type="evidence" value="ECO:0007669"/>
    <property type="project" value="UniProtKB-SubCell"/>
</dbReference>
<proteinExistence type="inferred from homology"/>
<evidence type="ECO:0000256" key="11">
    <source>
        <dbReference type="PIRSR" id="PIRSR602401-1"/>
    </source>
</evidence>
<evidence type="ECO:0000256" key="4">
    <source>
        <dbReference type="ARBA" id="ARBA00022692"/>
    </source>
</evidence>
<dbReference type="PANTHER" id="PTHR24282:SF148">
    <property type="entry name" value="CYTOCHROME P450 72A15-LIKE"/>
    <property type="match status" value="1"/>
</dbReference>
<evidence type="ECO:0000256" key="12">
    <source>
        <dbReference type="RuleBase" id="RU000461"/>
    </source>
</evidence>
<reference evidence="13" key="1">
    <citation type="journal article" date="2023" name="GigaByte">
        <title>Genome assembly of the bearded iris, Iris pallida Lam.</title>
        <authorList>
            <person name="Bruccoleri R.E."/>
            <person name="Oakeley E.J."/>
            <person name="Faust A.M.E."/>
            <person name="Altorfer M."/>
            <person name="Dessus-Babus S."/>
            <person name="Burckhardt D."/>
            <person name="Oertli M."/>
            <person name="Naumann U."/>
            <person name="Petersen F."/>
            <person name="Wong J."/>
        </authorList>
    </citation>
    <scope>NUCLEOTIDE SEQUENCE</scope>
    <source>
        <strain evidence="13">GSM-AAB239-AS_SAM_17_03QT</strain>
    </source>
</reference>
<evidence type="ECO:0000256" key="3">
    <source>
        <dbReference type="ARBA" id="ARBA00022617"/>
    </source>
</evidence>
<comment type="caution">
    <text evidence="13">The sequence shown here is derived from an EMBL/GenBank/DDBJ whole genome shotgun (WGS) entry which is preliminary data.</text>
</comment>
<dbReference type="InterPro" id="IPR036396">
    <property type="entry name" value="Cyt_P450_sf"/>
</dbReference>
<dbReference type="AlphaFoldDB" id="A0AAX6HPN9"/>
<comment type="subcellular location">
    <subcellularLocation>
        <location evidence="1">Membrane</location>
        <topology evidence="1">Single-pass membrane protein</topology>
    </subcellularLocation>
</comment>
<dbReference type="InterPro" id="IPR017972">
    <property type="entry name" value="Cyt_P450_CS"/>
</dbReference>